<sequence length="305" mass="35083">MSASKLSPLYFQGPYRRQNFSLPDSVMYYMAMNPSSSKVYQKLIQSCKYFFSKNPIIVLHCLHFTDDGWKVCAKECKMDNENSYDFGFDKLTKKLWITDVLNTGVDQKLKKATPPSIISKLYHCKVKHCLLFKQEITFDELSFLASSATVLALVHCVVTDSSGSIVQIENIFARFSKIKIFAATFNQDASTISINTVKNFLKNPAFSNLRGLYLYHVPDSFDIEGIYEYLKKTKKNFFLRLVFSSSISNAYLARLEAIVDDILETSTSFNYIHPYIRVPNFNTNKQIALFLLCKKDVHLWKTLSE</sequence>
<protein>
    <submittedName>
        <fullName evidence="2">Uncharacterized protein</fullName>
    </submittedName>
</protein>
<accession>A0AC34FK57</accession>
<evidence type="ECO:0000313" key="2">
    <source>
        <dbReference type="WBParaSite" id="ES5_v2.g17702.t1"/>
    </source>
</evidence>
<name>A0AC34FK57_9BILA</name>
<dbReference type="Proteomes" id="UP000887579">
    <property type="component" value="Unplaced"/>
</dbReference>
<evidence type="ECO:0000313" key="1">
    <source>
        <dbReference type="Proteomes" id="UP000887579"/>
    </source>
</evidence>
<proteinExistence type="predicted"/>
<organism evidence="1 2">
    <name type="scientific">Panagrolaimus sp. ES5</name>
    <dbReference type="NCBI Taxonomy" id="591445"/>
    <lineage>
        <taxon>Eukaryota</taxon>
        <taxon>Metazoa</taxon>
        <taxon>Ecdysozoa</taxon>
        <taxon>Nematoda</taxon>
        <taxon>Chromadorea</taxon>
        <taxon>Rhabditida</taxon>
        <taxon>Tylenchina</taxon>
        <taxon>Panagrolaimomorpha</taxon>
        <taxon>Panagrolaimoidea</taxon>
        <taxon>Panagrolaimidae</taxon>
        <taxon>Panagrolaimus</taxon>
    </lineage>
</organism>
<dbReference type="WBParaSite" id="ES5_v2.g17702.t1">
    <property type="protein sequence ID" value="ES5_v2.g17702.t1"/>
    <property type="gene ID" value="ES5_v2.g17702"/>
</dbReference>
<reference evidence="2" key="1">
    <citation type="submission" date="2022-11" db="UniProtKB">
        <authorList>
            <consortium name="WormBaseParasite"/>
        </authorList>
    </citation>
    <scope>IDENTIFICATION</scope>
</reference>